<keyword evidence="11 17" id="KW-0472">Membrane</keyword>
<evidence type="ECO:0000313" key="19">
    <source>
        <dbReference type="Proteomes" id="UP000004846"/>
    </source>
</evidence>
<proteinExistence type="inferred from homology"/>
<dbReference type="NCBIfam" id="TIGR00753">
    <property type="entry name" value="undec_PP_bacA"/>
    <property type="match status" value="1"/>
</dbReference>
<comment type="caution">
    <text evidence="18">The sequence shown here is derived from an EMBL/GenBank/DDBJ whole genome shotgun (WGS) entry which is preliminary data.</text>
</comment>
<dbReference type="GO" id="GO:0071555">
    <property type="term" value="P:cell wall organization"/>
    <property type="evidence" value="ECO:0007669"/>
    <property type="project" value="UniProtKB-KW"/>
</dbReference>
<dbReference type="GO" id="GO:0005886">
    <property type="term" value="C:plasma membrane"/>
    <property type="evidence" value="ECO:0007669"/>
    <property type="project" value="UniProtKB-SubCell"/>
</dbReference>
<evidence type="ECO:0000256" key="11">
    <source>
        <dbReference type="ARBA" id="ARBA00023136"/>
    </source>
</evidence>
<feature type="transmembrane region" description="Helical" evidence="17">
    <location>
        <begin position="60"/>
        <end position="78"/>
    </location>
</feature>
<evidence type="ECO:0000256" key="17">
    <source>
        <dbReference type="HAMAP-Rule" id="MF_01006"/>
    </source>
</evidence>
<dbReference type="NCBIfam" id="NF001391">
    <property type="entry name" value="PRK00281.1-5"/>
    <property type="match status" value="1"/>
</dbReference>
<dbReference type="NCBIfam" id="NF001389">
    <property type="entry name" value="PRK00281.1-2"/>
    <property type="match status" value="1"/>
</dbReference>
<evidence type="ECO:0000256" key="13">
    <source>
        <dbReference type="ARBA" id="ARBA00023316"/>
    </source>
</evidence>
<feature type="transmembrane region" description="Helical" evidence="17">
    <location>
        <begin position="271"/>
        <end position="287"/>
    </location>
</feature>
<keyword evidence="6 17" id="KW-0812">Transmembrane</keyword>
<keyword evidence="12 17" id="KW-0046">Antibiotic resistance</keyword>
<name>A0A125W2R2_ENTFL</name>
<evidence type="ECO:0000256" key="16">
    <source>
        <dbReference type="ARBA" id="ARBA00047594"/>
    </source>
</evidence>
<feature type="transmembrane region" description="Helical" evidence="17">
    <location>
        <begin position="238"/>
        <end position="259"/>
    </location>
</feature>
<dbReference type="InterPro" id="IPR003824">
    <property type="entry name" value="UppP"/>
</dbReference>
<sequence>MYFAFISERNGDMLFANLWKAIILGIIEGITEWLPISSTGHLILVDEFIKLDLSKDFMEMFNVVIQLGAIMAVVILYFHKLNPFSPKKNGEEKKDTWILWSKVLVACLPAAVIGLKFDDYLDAHFYNFLTVSIMLIVYGIAFIIIEKRNKNVAPKCTNLKDFTYKAALIVGAFQVLALIPGTSRSGATILGAILIGASRFVATEFSFFLGIPVMFGASFLKIFKFLAKGNTFGSEEIIILLTGSIVAFVVSIIAIKFLLNYLKKNDFTVFGWYRVILGAILIGYWLFS</sequence>
<comment type="similarity">
    <text evidence="2 17">Belongs to the UppP family.</text>
</comment>
<evidence type="ECO:0000256" key="4">
    <source>
        <dbReference type="ARBA" id="ARBA00021581"/>
    </source>
</evidence>
<dbReference type="Pfam" id="PF02673">
    <property type="entry name" value="BacA"/>
    <property type="match status" value="1"/>
</dbReference>
<keyword evidence="5 17" id="KW-1003">Cell membrane</keyword>
<dbReference type="GO" id="GO:0050380">
    <property type="term" value="F:undecaprenyl-diphosphatase activity"/>
    <property type="evidence" value="ECO:0007669"/>
    <property type="project" value="UniProtKB-UniRule"/>
</dbReference>
<evidence type="ECO:0000256" key="1">
    <source>
        <dbReference type="ARBA" id="ARBA00004651"/>
    </source>
</evidence>
<comment type="miscellaneous">
    <text evidence="17">Bacitracin is thought to be involved in the inhibition of peptidoglycan synthesis by sequestering undecaprenyl diphosphate, thereby reducing the pool of lipid carrier available.</text>
</comment>
<organism evidence="18 19">
    <name type="scientific">Enterococcus faecalis TX4248</name>
    <dbReference type="NCBI Taxonomy" id="749495"/>
    <lineage>
        <taxon>Bacteria</taxon>
        <taxon>Bacillati</taxon>
        <taxon>Bacillota</taxon>
        <taxon>Bacilli</taxon>
        <taxon>Lactobacillales</taxon>
        <taxon>Enterococcaceae</taxon>
        <taxon>Enterococcus</taxon>
    </lineage>
</organism>
<reference evidence="18 19" key="1">
    <citation type="submission" date="2010-07" db="EMBL/GenBank/DDBJ databases">
        <authorList>
            <person name="Sid Ahmed O."/>
        </authorList>
    </citation>
    <scope>NUCLEOTIDE SEQUENCE [LARGE SCALE GENOMIC DNA]</scope>
    <source>
        <strain evidence="18 19">TX4248</strain>
    </source>
</reference>
<evidence type="ECO:0000256" key="12">
    <source>
        <dbReference type="ARBA" id="ARBA00023251"/>
    </source>
</evidence>
<keyword evidence="13 17" id="KW-0961">Cell wall biogenesis/degradation</keyword>
<dbReference type="HOGENOM" id="CLU_060296_2_0_9"/>
<evidence type="ECO:0000256" key="15">
    <source>
        <dbReference type="ARBA" id="ARBA00032932"/>
    </source>
</evidence>
<evidence type="ECO:0000256" key="9">
    <source>
        <dbReference type="ARBA" id="ARBA00022984"/>
    </source>
</evidence>
<feature type="transmembrane region" description="Helical" evidence="17">
    <location>
        <begin position="207"/>
        <end position="226"/>
    </location>
</feature>
<dbReference type="AlphaFoldDB" id="A0A125W2R2"/>
<dbReference type="PANTHER" id="PTHR30622">
    <property type="entry name" value="UNDECAPRENYL-DIPHOSPHATASE"/>
    <property type="match status" value="1"/>
</dbReference>
<feature type="transmembrane region" description="Helical" evidence="17">
    <location>
        <begin position="99"/>
        <end position="117"/>
    </location>
</feature>
<dbReference type="PANTHER" id="PTHR30622:SF3">
    <property type="entry name" value="UNDECAPRENYL-DIPHOSPHATASE"/>
    <property type="match status" value="1"/>
</dbReference>
<evidence type="ECO:0000256" key="2">
    <source>
        <dbReference type="ARBA" id="ARBA00010621"/>
    </source>
</evidence>
<comment type="function">
    <text evidence="17">Catalyzes the dephosphorylation of undecaprenyl diphosphate (UPP). Confers resistance to bacitracin.</text>
</comment>
<dbReference type="NCBIfam" id="NF001390">
    <property type="entry name" value="PRK00281.1-4"/>
    <property type="match status" value="1"/>
</dbReference>
<comment type="catalytic activity">
    <reaction evidence="16 17">
        <text>di-trans,octa-cis-undecaprenyl diphosphate + H2O = di-trans,octa-cis-undecaprenyl phosphate + phosphate + H(+)</text>
        <dbReference type="Rhea" id="RHEA:28094"/>
        <dbReference type="ChEBI" id="CHEBI:15377"/>
        <dbReference type="ChEBI" id="CHEBI:15378"/>
        <dbReference type="ChEBI" id="CHEBI:43474"/>
        <dbReference type="ChEBI" id="CHEBI:58405"/>
        <dbReference type="ChEBI" id="CHEBI:60392"/>
        <dbReference type="EC" id="3.6.1.27"/>
    </reaction>
</comment>
<evidence type="ECO:0000256" key="14">
    <source>
        <dbReference type="ARBA" id="ARBA00032707"/>
    </source>
</evidence>
<dbReference type="GO" id="GO:0008360">
    <property type="term" value="P:regulation of cell shape"/>
    <property type="evidence" value="ECO:0007669"/>
    <property type="project" value="UniProtKB-KW"/>
</dbReference>
<feature type="transmembrane region" description="Helical" evidence="17">
    <location>
        <begin position="123"/>
        <end position="145"/>
    </location>
</feature>
<dbReference type="GO" id="GO:0046677">
    <property type="term" value="P:response to antibiotic"/>
    <property type="evidence" value="ECO:0007669"/>
    <property type="project" value="UniProtKB-UniRule"/>
</dbReference>
<evidence type="ECO:0000313" key="18">
    <source>
        <dbReference type="EMBL" id="EFM81558.1"/>
    </source>
</evidence>
<keyword evidence="10 17" id="KW-1133">Transmembrane helix</keyword>
<evidence type="ECO:0000256" key="3">
    <source>
        <dbReference type="ARBA" id="ARBA00012374"/>
    </source>
</evidence>
<dbReference type="EMBL" id="AEBR01000103">
    <property type="protein sequence ID" value="EFM81558.1"/>
    <property type="molecule type" value="Genomic_DNA"/>
</dbReference>
<keyword evidence="8 17" id="KW-0133">Cell shape</keyword>
<evidence type="ECO:0000256" key="8">
    <source>
        <dbReference type="ARBA" id="ARBA00022960"/>
    </source>
</evidence>
<keyword evidence="7 17" id="KW-0378">Hydrolase</keyword>
<evidence type="ECO:0000256" key="10">
    <source>
        <dbReference type="ARBA" id="ARBA00022989"/>
    </source>
</evidence>
<evidence type="ECO:0000256" key="7">
    <source>
        <dbReference type="ARBA" id="ARBA00022801"/>
    </source>
</evidence>
<accession>A0A125W2R2</accession>
<dbReference type="EC" id="3.6.1.27" evidence="3 17"/>
<gene>
    <name evidence="17 18" type="primary">uppP</name>
    <name evidence="18" type="ORF">HMPREF9498_02895</name>
</gene>
<dbReference type="HAMAP" id="MF_01006">
    <property type="entry name" value="Undec_diphosphatase"/>
    <property type="match status" value="1"/>
</dbReference>
<evidence type="ECO:0000256" key="5">
    <source>
        <dbReference type="ARBA" id="ARBA00022475"/>
    </source>
</evidence>
<dbReference type="GO" id="GO:0009252">
    <property type="term" value="P:peptidoglycan biosynthetic process"/>
    <property type="evidence" value="ECO:0007669"/>
    <property type="project" value="UniProtKB-KW"/>
</dbReference>
<dbReference type="Proteomes" id="UP000004846">
    <property type="component" value="Unassembled WGS sequence"/>
</dbReference>
<evidence type="ECO:0000256" key="6">
    <source>
        <dbReference type="ARBA" id="ARBA00022692"/>
    </source>
</evidence>
<comment type="subcellular location">
    <subcellularLocation>
        <location evidence="1 17">Cell membrane</location>
        <topology evidence="1 17">Multi-pass membrane protein</topology>
    </subcellularLocation>
</comment>
<feature type="transmembrane region" description="Helical" evidence="17">
    <location>
        <begin position="166"/>
        <end position="195"/>
    </location>
</feature>
<protein>
    <recommendedName>
        <fullName evidence="4 17">Undecaprenyl-diphosphatase</fullName>
        <ecNumber evidence="3 17">3.6.1.27</ecNumber>
    </recommendedName>
    <alternativeName>
        <fullName evidence="15 17">Bacitracin resistance protein</fullName>
    </alternativeName>
    <alternativeName>
        <fullName evidence="14 17">Undecaprenyl pyrophosphate phosphatase</fullName>
    </alternativeName>
</protein>
<keyword evidence="9 17" id="KW-0573">Peptidoglycan synthesis</keyword>